<dbReference type="RefSeq" id="WP_049642461.1">
    <property type="nucleotide sequence ID" value="NZ_LFTY01000002.1"/>
</dbReference>
<dbReference type="EMBL" id="LFTY01000002">
    <property type="protein sequence ID" value="KMW56600.1"/>
    <property type="molecule type" value="Genomic_DNA"/>
</dbReference>
<protein>
    <submittedName>
        <fullName evidence="1">Uncharacterized protein</fullName>
    </submittedName>
</protein>
<sequence>MELDRIDKTQLIKESYRIEGISAEECRTIFVDWALKLPADIVPQEAIAVLYEAYAAAAPDHPMSQVLKDGMVAPTAPKRRGGRRGRVN</sequence>
<keyword evidence="2" id="KW-1185">Reference proteome</keyword>
<dbReference type="PATRIC" id="fig|1675527.3.peg.1648"/>
<dbReference type="Proteomes" id="UP000037178">
    <property type="component" value="Unassembled WGS sequence"/>
</dbReference>
<comment type="caution">
    <text evidence="1">The sequence shown here is derived from an EMBL/GenBank/DDBJ whole genome shotgun (WGS) entry which is preliminary data.</text>
</comment>
<reference evidence="1 2" key="1">
    <citation type="submission" date="2015-06" db="EMBL/GenBank/DDBJ databases">
        <title>Draft genome sequence of an Alphaproteobacteria species associated to the Mediterranean sponge Oscarella lobularis.</title>
        <authorList>
            <person name="Jourda C."/>
            <person name="Santini S."/>
            <person name="Claverie J.-M."/>
        </authorList>
    </citation>
    <scope>NUCLEOTIDE SEQUENCE [LARGE SCALE GENOMIC DNA]</scope>
    <source>
        <strain evidence="1">IGS</strain>
    </source>
</reference>
<dbReference type="AlphaFoldDB" id="A0A0J9E1I6"/>
<name>A0A0J9E1I6_9RHOB</name>
<dbReference type="OrthoDB" id="7778431at2"/>
<gene>
    <name evidence="1" type="ORF">AIOL_001554</name>
</gene>
<accession>A0A0J9E1I6</accession>
<organism evidence="1 2">
    <name type="scientific">Candidatus Rhodobacter oscarellae</name>
    <dbReference type="NCBI Taxonomy" id="1675527"/>
    <lineage>
        <taxon>Bacteria</taxon>
        <taxon>Pseudomonadati</taxon>
        <taxon>Pseudomonadota</taxon>
        <taxon>Alphaproteobacteria</taxon>
        <taxon>Rhodobacterales</taxon>
        <taxon>Rhodobacter group</taxon>
        <taxon>Rhodobacter</taxon>
    </lineage>
</organism>
<evidence type="ECO:0000313" key="1">
    <source>
        <dbReference type="EMBL" id="KMW56600.1"/>
    </source>
</evidence>
<evidence type="ECO:0000313" key="2">
    <source>
        <dbReference type="Proteomes" id="UP000037178"/>
    </source>
</evidence>
<proteinExistence type="predicted"/>
<dbReference type="STRING" id="1675527.AIOL_001554"/>